<dbReference type="PANTHER" id="PTHR15004">
    <property type="entry name" value="GLUTAMYL-TRNA(GLN) AMIDOTRANSFERASE SUBUNIT C, MITOCHONDRIAL"/>
    <property type="match status" value="1"/>
</dbReference>
<gene>
    <name evidence="6 7" type="primary">gatC</name>
    <name evidence="7" type="ORF">D3Z33_10280</name>
</gene>
<dbReference type="GO" id="GO:0005524">
    <property type="term" value="F:ATP binding"/>
    <property type="evidence" value="ECO:0007669"/>
    <property type="project" value="UniProtKB-KW"/>
</dbReference>
<dbReference type="PANTHER" id="PTHR15004:SF0">
    <property type="entry name" value="GLUTAMYL-TRNA(GLN) AMIDOTRANSFERASE SUBUNIT C, MITOCHONDRIAL"/>
    <property type="match status" value="1"/>
</dbReference>
<dbReference type="EC" id="6.3.5.-" evidence="6"/>
<evidence type="ECO:0000256" key="5">
    <source>
        <dbReference type="ARBA" id="ARBA00047913"/>
    </source>
</evidence>
<comment type="catalytic activity">
    <reaction evidence="4 6">
        <text>L-aspartyl-tRNA(Asn) + L-glutamine + ATP + H2O = L-asparaginyl-tRNA(Asn) + L-glutamate + ADP + phosphate + 2 H(+)</text>
        <dbReference type="Rhea" id="RHEA:14513"/>
        <dbReference type="Rhea" id="RHEA-COMP:9674"/>
        <dbReference type="Rhea" id="RHEA-COMP:9677"/>
        <dbReference type="ChEBI" id="CHEBI:15377"/>
        <dbReference type="ChEBI" id="CHEBI:15378"/>
        <dbReference type="ChEBI" id="CHEBI:29985"/>
        <dbReference type="ChEBI" id="CHEBI:30616"/>
        <dbReference type="ChEBI" id="CHEBI:43474"/>
        <dbReference type="ChEBI" id="CHEBI:58359"/>
        <dbReference type="ChEBI" id="CHEBI:78515"/>
        <dbReference type="ChEBI" id="CHEBI:78516"/>
        <dbReference type="ChEBI" id="CHEBI:456216"/>
    </reaction>
</comment>
<dbReference type="GO" id="GO:0006450">
    <property type="term" value="P:regulation of translational fidelity"/>
    <property type="evidence" value="ECO:0007669"/>
    <property type="project" value="InterPro"/>
</dbReference>
<keyword evidence="8" id="KW-1185">Reference proteome</keyword>
<evidence type="ECO:0000256" key="2">
    <source>
        <dbReference type="ARBA" id="ARBA00011123"/>
    </source>
</evidence>
<accession>A0A845QXM9</accession>
<keyword evidence="6" id="KW-0547">Nucleotide-binding</keyword>
<keyword evidence="7" id="KW-0808">Transferase</keyword>
<dbReference type="InterPro" id="IPR036113">
    <property type="entry name" value="Asp/Glu-ADT_sf_sub_c"/>
</dbReference>
<keyword evidence="6" id="KW-0067">ATP-binding</keyword>
<evidence type="ECO:0000256" key="4">
    <source>
        <dbReference type="ARBA" id="ARBA00047380"/>
    </source>
</evidence>
<evidence type="ECO:0000256" key="1">
    <source>
        <dbReference type="ARBA" id="ARBA00010757"/>
    </source>
</evidence>
<dbReference type="EMBL" id="QXXA01000011">
    <property type="protein sequence ID" value="NBI07235.1"/>
    <property type="molecule type" value="Genomic_DNA"/>
</dbReference>
<evidence type="ECO:0000313" key="8">
    <source>
        <dbReference type="Proteomes" id="UP000467132"/>
    </source>
</evidence>
<comment type="caution">
    <text evidence="7">The sequence shown here is derived from an EMBL/GenBank/DDBJ whole genome shotgun (WGS) entry which is preliminary data.</text>
</comment>
<dbReference type="AlphaFoldDB" id="A0A845QXM9"/>
<dbReference type="OrthoDB" id="9813938at2"/>
<dbReference type="NCBIfam" id="TIGR00135">
    <property type="entry name" value="gatC"/>
    <property type="match status" value="1"/>
</dbReference>
<comment type="catalytic activity">
    <reaction evidence="5 6">
        <text>L-glutamyl-tRNA(Gln) + L-glutamine + ATP + H2O = L-glutaminyl-tRNA(Gln) + L-glutamate + ADP + phosphate + H(+)</text>
        <dbReference type="Rhea" id="RHEA:17521"/>
        <dbReference type="Rhea" id="RHEA-COMP:9681"/>
        <dbReference type="Rhea" id="RHEA-COMP:9684"/>
        <dbReference type="ChEBI" id="CHEBI:15377"/>
        <dbReference type="ChEBI" id="CHEBI:15378"/>
        <dbReference type="ChEBI" id="CHEBI:29985"/>
        <dbReference type="ChEBI" id="CHEBI:30616"/>
        <dbReference type="ChEBI" id="CHEBI:43474"/>
        <dbReference type="ChEBI" id="CHEBI:58359"/>
        <dbReference type="ChEBI" id="CHEBI:78520"/>
        <dbReference type="ChEBI" id="CHEBI:78521"/>
        <dbReference type="ChEBI" id="CHEBI:456216"/>
    </reaction>
</comment>
<dbReference type="HAMAP" id="MF_00122">
    <property type="entry name" value="GatC"/>
    <property type="match status" value="1"/>
</dbReference>
<dbReference type="GO" id="GO:0006412">
    <property type="term" value="P:translation"/>
    <property type="evidence" value="ECO:0007669"/>
    <property type="project" value="UniProtKB-UniRule"/>
</dbReference>
<comment type="similarity">
    <text evidence="1 6">Belongs to the GatC family.</text>
</comment>
<dbReference type="InterPro" id="IPR003837">
    <property type="entry name" value="GatC"/>
</dbReference>
<evidence type="ECO:0000256" key="6">
    <source>
        <dbReference type="HAMAP-Rule" id="MF_00122"/>
    </source>
</evidence>
<evidence type="ECO:0000313" key="7">
    <source>
        <dbReference type="EMBL" id="NBI07235.1"/>
    </source>
</evidence>
<comment type="subunit">
    <text evidence="2 6">Heterotrimer of A, B and C subunits.</text>
</comment>
<dbReference type="GO" id="GO:0070681">
    <property type="term" value="P:glutaminyl-tRNAGln biosynthesis via transamidation"/>
    <property type="evidence" value="ECO:0007669"/>
    <property type="project" value="TreeGrafter"/>
</dbReference>
<evidence type="ECO:0000256" key="3">
    <source>
        <dbReference type="ARBA" id="ARBA00024799"/>
    </source>
</evidence>
<dbReference type="SUPFAM" id="SSF141000">
    <property type="entry name" value="Glu-tRNAGln amidotransferase C subunit"/>
    <property type="match status" value="1"/>
</dbReference>
<keyword evidence="6" id="KW-0436">Ligase</keyword>
<dbReference type="RefSeq" id="WP_160197706.1">
    <property type="nucleotide sequence ID" value="NZ_QXXA01000011.1"/>
</dbReference>
<organism evidence="7 8">
    <name type="scientific">Senegalia massiliensis</name>
    <dbReference type="NCBI Taxonomy" id="1720316"/>
    <lineage>
        <taxon>Bacteria</taxon>
        <taxon>Bacillati</taxon>
        <taxon>Bacillota</taxon>
        <taxon>Clostridia</taxon>
        <taxon>Eubacteriales</taxon>
        <taxon>Clostridiaceae</taxon>
        <taxon>Senegalia</taxon>
    </lineage>
</organism>
<dbReference type="Proteomes" id="UP000467132">
    <property type="component" value="Unassembled WGS sequence"/>
</dbReference>
<proteinExistence type="inferred from homology"/>
<sequence>MSITKDQIKHVAKLSRLEFKDENIEDFTSKFDSVINYVEKLKSVDTTGVKPTYHPHSDIKNVMRDDVVKESLERDKIMKNAPESENGYIKVKKVID</sequence>
<name>A0A845QXM9_9CLOT</name>
<protein>
    <recommendedName>
        <fullName evidence="6">Aspartyl/glutamyl-tRNA(Asn/Gln) amidotransferase subunit C</fullName>
        <shortName evidence="6">Asp/Glu-ADT subunit C</shortName>
        <ecNumber evidence="6">6.3.5.-</ecNumber>
    </recommendedName>
</protein>
<reference evidence="7 8" key="1">
    <citation type="submission" date="2018-08" db="EMBL/GenBank/DDBJ databases">
        <title>Murine metabolic-syndrome-specific gut microbial biobank.</title>
        <authorList>
            <person name="Liu C."/>
        </authorList>
    </citation>
    <scope>NUCLEOTIDE SEQUENCE [LARGE SCALE GENOMIC DNA]</scope>
    <source>
        <strain evidence="7 8">583</strain>
    </source>
</reference>
<dbReference type="Gene3D" id="1.10.20.60">
    <property type="entry name" value="Glu-tRNAGln amidotransferase C subunit, N-terminal domain"/>
    <property type="match status" value="1"/>
</dbReference>
<comment type="function">
    <text evidence="3 6">Allows the formation of correctly charged Asn-tRNA(Asn) or Gln-tRNA(Gln) through the transamidation of misacylated Asp-tRNA(Asn) or Glu-tRNA(Gln) in organisms which lack either or both of asparaginyl-tRNA or glutaminyl-tRNA synthetases. The reaction takes place in the presence of glutamine and ATP through an activated phospho-Asp-tRNA(Asn) or phospho-Glu-tRNA(Gln).</text>
</comment>
<dbReference type="GO" id="GO:0050567">
    <property type="term" value="F:glutaminyl-tRNA synthase (glutamine-hydrolyzing) activity"/>
    <property type="evidence" value="ECO:0007669"/>
    <property type="project" value="UniProtKB-UniRule"/>
</dbReference>
<keyword evidence="6" id="KW-0648">Protein biosynthesis</keyword>
<dbReference type="Pfam" id="PF02686">
    <property type="entry name" value="GatC"/>
    <property type="match status" value="1"/>
</dbReference>
<dbReference type="GO" id="GO:0016740">
    <property type="term" value="F:transferase activity"/>
    <property type="evidence" value="ECO:0007669"/>
    <property type="project" value="UniProtKB-KW"/>
</dbReference>